<evidence type="ECO:0000313" key="3">
    <source>
        <dbReference type="EnsemblFungi" id="EJT72462"/>
    </source>
</evidence>
<reference evidence="3" key="4">
    <citation type="journal article" date="2015" name="G3 (Bethesda)">
        <title>Genome sequences of three phytopathogenic species of the Magnaporthaceae family of fungi.</title>
        <authorList>
            <person name="Okagaki L.H."/>
            <person name="Nunes C.C."/>
            <person name="Sailsbery J."/>
            <person name="Clay B."/>
            <person name="Brown D."/>
            <person name="John T."/>
            <person name="Oh Y."/>
            <person name="Young N."/>
            <person name="Fitzgerald M."/>
            <person name="Haas B.J."/>
            <person name="Zeng Q."/>
            <person name="Young S."/>
            <person name="Adiconis X."/>
            <person name="Fan L."/>
            <person name="Levin J.Z."/>
            <person name="Mitchell T.K."/>
            <person name="Okubara P.A."/>
            <person name="Farman M.L."/>
            <person name="Kohn L.M."/>
            <person name="Birren B."/>
            <person name="Ma L.-J."/>
            <person name="Dean R.A."/>
        </authorList>
    </citation>
    <scope>NUCLEOTIDE SEQUENCE</scope>
    <source>
        <strain evidence="3">R3-111a-1</strain>
    </source>
</reference>
<sequence length="125" mass="13465">MAVRTSGTEMTDVREDIGGDIHGPTCNFIHKYFNPRVLAAAADPSPLSPDSFPESYSISSQEEPEGSRGVWHAISTTPPRNETAHDARVAGQVSRKASTCYKLAFSGSADTLAKFLPAGPRNYHT</sequence>
<dbReference type="GeneID" id="20349786"/>
<dbReference type="EnsemblFungi" id="EJT72462">
    <property type="protein sequence ID" value="EJT72462"/>
    <property type="gene ID" value="GGTG_09328"/>
</dbReference>
<reference evidence="4" key="1">
    <citation type="submission" date="2010-07" db="EMBL/GenBank/DDBJ databases">
        <title>The genome sequence of Gaeumannomyces graminis var. tritici strain R3-111a-1.</title>
        <authorList>
            <consortium name="The Broad Institute Genome Sequencing Platform"/>
            <person name="Ma L.-J."/>
            <person name="Dead R."/>
            <person name="Young S."/>
            <person name="Zeng Q."/>
            <person name="Koehrsen M."/>
            <person name="Alvarado L."/>
            <person name="Berlin A."/>
            <person name="Chapman S.B."/>
            <person name="Chen Z."/>
            <person name="Freedman E."/>
            <person name="Gellesch M."/>
            <person name="Goldberg J."/>
            <person name="Griggs A."/>
            <person name="Gujja S."/>
            <person name="Heilman E.R."/>
            <person name="Heiman D."/>
            <person name="Hepburn T."/>
            <person name="Howarth C."/>
            <person name="Jen D."/>
            <person name="Larson L."/>
            <person name="Mehta T."/>
            <person name="Neiman D."/>
            <person name="Pearson M."/>
            <person name="Roberts A."/>
            <person name="Saif S."/>
            <person name="Shea T."/>
            <person name="Shenoy N."/>
            <person name="Sisk P."/>
            <person name="Stolte C."/>
            <person name="Sykes S."/>
            <person name="Walk T."/>
            <person name="White J."/>
            <person name="Yandava C."/>
            <person name="Haas B."/>
            <person name="Nusbaum C."/>
            <person name="Birren B."/>
        </authorList>
    </citation>
    <scope>NUCLEOTIDE SEQUENCE [LARGE SCALE GENOMIC DNA]</scope>
    <source>
        <strain evidence="4">R3-111a-1</strain>
    </source>
</reference>
<proteinExistence type="predicted"/>
<keyword evidence="4" id="KW-1185">Reference proteome</keyword>
<evidence type="ECO:0000313" key="2">
    <source>
        <dbReference type="EMBL" id="EJT72462.1"/>
    </source>
</evidence>
<reference evidence="2" key="2">
    <citation type="submission" date="2010-07" db="EMBL/GenBank/DDBJ databases">
        <authorList>
            <consortium name="The Broad Institute Genome Sequencing Platform"/>
            <consortium name="Broad Institute Genome Sequencing Center for Infectious Disease"/>
            <person name="Ma L.-J."/>
            <person name="Dead R."/>
            <person name="Young S."/>
            <person name="Zeng Q."/>
            <person name="Koehrsen M."/>
            <person name="Alvarado L."/>
            <person name="Berlin A."/>
            <person name="Chapman S.B."/>
            <person name="Chen Z."/>
            <person name="Freedman E."/>
            <person name="Gellesch M."/>
            <person name="Goldberg J."/>
            <person name="Griggs A."/>
            <person name="Gujja S."/>
            <person name="Heilman E.R."/>
            <person name="Heiman D."/>
            <person name="Hepburn T."/>
            <person name="Howarth C."/>
            <person name="Jen D."/>
            <person name="Larson L."/>
            <person name="Mehta T."/>
            <person name="Neiman D."/>
            <person name="Pearson M."/>
            <person name="Roberts A."/>
            <person name="Saif S."/>
            <person name="Shea T."/>
            <person name="Shenoy N."/>
            <person name="Sisk P."/>
            <person name="Stolte C."/>
            <person name="Sykes S."/>
            <person name="Walk T."/>
            <person name="White J."/>
            <person name="Yandava C."/>
            <person name="Haas B."/>
            <person name="Nusbaum C."/>
            <person name="Birren B."/>
        </authorList>
    </citation>
    <scope>NUCLEOTIDE SEQUENCE</scope>
    <source>
        <strain evidence="2">R3-111a-1</strain>
    </source>
</reference>
<evidence type="ECO:0000256" key="1">
    <source>
        <dbReference type="SAM" id="MobiDB-lite"/>
    </source>
</evidence>
<dbReference type="RefSeq" id="XP_009225436.1">
    <property type="nucleotide sequence ID" value="XM_009227172.1"/>
</dbReference>
<dbReference type="VEuPathDB" id="FungiDB:GGTG_09328"/>
<dbReference type="EMBL" id="GL385399">
    <property type="protein sequence ID" value="EJT72462.1"/>
    <property type="molecule type" value="Genomic_DNA"/>
</dbReference>
<dbReference type="HOGENOM" id="CLU_1992795_0_0_1"/>
<dbReference type="AlphaFoldDB" id="J3P731"/>
<organism evidence="2">
    <name type="scientific">Gaeumannomyces tritici (strain R3-111a-1)</name>
    <name type="common">Wheat and barley take-all root rot fungus</name>
    <name type="synonym">Gaeumannomyces graminis var. tritici</name>
    <dbReference type="NCBI Taxonomy" id="644352"/>
    <lineage>
        <taxon>Eukaryota</taxon>
        <taxon>Fungi</taxon>
        <taxon>Dikarya</taxon>
        <taxon>Ascomycota</taxon>
        <taxon>Pezizomycotina</taxon>
        <taxon>Sordariomycetes</taxon>
        <taxon>Sordariomycetidae</taxon>
        <taxon>Magnaporthales</taxon>
        <taxon>Magnaporthaceae</taxon>
        <taxon>Gaeumannomyces</taxon>
    </lineage>
</organism>
<name>J3P731_GAET3</name>
<dbReference type="Proteomes" id="UP000006039">
    <property type="component" value="Unassembled WGS sequence"/>
</dbReference>
<reference evidence="2" key="3">
    <citation type="submission" date="2010-09" db="EMBL/GenBank/DDBJ databases">
        <title>Annotation of Gaeumannomyces graminis var. tritici R3-111a-1.</title>
        <authorList>
            <consortium name="The Broad Institute Genome Sequencing Platform"/>
            <person name="Ma L.-J."/>
            <person name="Dead R."/>
            <person name="Young S.K."/>
            <person name="Zeng Q."/>
            <person name="Gargeya S."/>
            <person name="Fitzgerald M."/>
            <person name="Haas B."/>
            <person name="Abouelleil A."/>
            <person name="Alvarado L."/>
            <person name="Arachchi H.M."/>
            <person name="Berlin A."/>
            <person name="Brown A."/>
            <person name="Chapman S.B."/>
            <person name="Chen Z."/>
            <person name="Dunbar C."/>
            <person name="Freedman E."/>
            <person name="Gearin G."/>
            <person name="Gellesch M."/>
            <person name="Goldberg J."/>
            <person name="Griggs A."/>
            <person name="Gujja S."/>
            <person name="Heiman D."/>
            <person name="Howarth C."/>
            <person name="Larson L."/>
            <person name="Lui A."/>
            <person name="MacDonald P.J.P."/>
            <person name="Mehta T."/>
            <person name="Montmayeur A."/>
            <person name="Murphy C."/>
            <person name="Neiman D."/>
            <person name="Pearson M."/>
            <person name="Priest M."/>
            <person name="Roberts A."/>
            <person name="Saif S."/>
            <person name="Shea T."/>
            <person name="Shenoy N."/>
            <person name="Sisk P."/>
            <person name="Stolte C."/>
            <person name="Sykes S."/>
            <person name="Yandava C."/>
            <person name="Wortman J."/>
            <person name="Nusbaum C."/>
            <person name="Birren B."/>
        </authorList>
    </citation>
    <scope>NUCLEOTIDE SEQUENCE</scope>
    <source>
        <strain evidence="2">R3-111a-1</strain>
    </source>
</reference>
<gene>
    <name evidence="3" type="primary">20349786</name>
    <name evidence="2" type="ORF">GGTG_09328</name>
</gene>
<feature type="region of interest" description="Disordered" evidence="1">
    <location>
        <begin position="43"/>
        <end position="88"/>
    </location>
</feature>
<reference evidence="3" key="5">
    <citation type="submission" date="2018-04" db="UniProtKB">
        <authorList>
            <consortium name="EnsemblFungi"/>
        </authorList>
    </citation>
    <scope>IDENTIFICATION</scope>
    <source>
        <strain evidence="3">R3-111a-1</strain>
    </source>
</reference>
<accession>J3P731</accession>
<evidence type="ECO:0000313" key="4">
    <source>
        <dbReference type="Proteomes" id="UP000006039"/>
    </source>
</evidence>
<protein>
    <submittedName>
        <fullName evidence="2 3">Uncharacterized protein</fullName>
    </submittedName>
</protein>